<accession>A0ACC0T4I9</accession>
<proteinExistence type="predicted"/>
<dbReference type="EMBL" id="CM009293">
    <property type="protein sequence ID" value="KAI9396477.1"/>
    <property type="molecule type" value="Genomic_DNA"/>
</dbReference>
<evidence type="ECO:0000313" key="2">
    <source>
        <dbReference type="Proteomes" id="UP000006729"/>
    </source>
</evidence>
<organism evidence="1 2">
    <name type="scientific">Populus trichocarpa</name>
    <name type="common">Western balsam poplar</name>
    <name type="synonym">Populus balsamifera subsp. trichocarpa</name>
    <dbReference type="NCBI Taxonomy" id="3694"/>
    <lineage>
        <taxon>Eukaryota</taxon>
        <taxon>Viridiplantae</taxon>
        <taxon>Streptophyta</taxon>
        <taxon>Embryophyta</taxon>
        <taxon>Tracheophyta</taxon>
        <taxon>Spermatophyta</taxon>
        <taxon>Magnoliopsida</taxon>
        <taxon>eudicotyledons</taxon>
        <taxon>Gunneridae</taxon>
        <taxon>Pentapetalae</taxon>
        <taxon>rosids</taxon>
        <taxon>fabids</taxon>
        <taxon>Malpighiales</taxon>
        <taxon>Salicaceae</taxon>
        <taxon>Saliceae</taxon>
        <taxon>Populus</taxon>
    </lineage>
</organism>
<protein>
    <submittedName>
        <fullName evidence="1">Uncharacterized protein</fullName>
    </submittedName>
</protein>
<keyword evidence="2" id="KW-1185">Reference proteome</keyword>
<sequence>MDHVSQLLSLTPTMHKRLAFSSYKSQRKGCAKRGRRENKQTNRRIAEEHRTERIEESIRLRTKHTQTRRNKHKGENKTTNRENEKNRKTREKTRESKNKKHGINGERPQNQKSHKARQKQRREHRPNQHHLRSSSSNNV</sequence>
<dbReference type="Proteomes" id="UP000006729">
    <property type="component" value="Chromosome 4"/>
</dbReference>
<evidence type="ECO:0000313" key="1">
    <source>
        <dbReference type="EMBL" id="KAI9396477.1"/>
    </source>
</evidence>
<name>A0ACC0T4I9_POPTR</name>
<gene>
    <name evidence="1" type="ORF">POPTR_004G133550v4</name>
</gene>
<comment type="caution">
    <text evidence="1">The sequence shown here is derived from an EMBL/GenBank/DDBJ whole genome shotgun (WGS) entry which is preliminary data.</text>
</comment>
<reference evidence="1 2" key="1">
    <citation type="journal article" date="2006" name="Science">
        <title>The genome of black cottonwood, Populus trichocarpa (Torr. &amp; Gray).</title>
        <authorList>
            <person name="Tuskan G.A."/>
            <person name="Difazio S."/>
            <person name="Jansson S."/>
            <person name="Bohlmann J."/>
            <person name="Grigoriev I."/>
            <person name="Hellsten U."/>
            <person name="Putnam N."/>
            <person name="Ralph S."/>
            <person name="Rombauts S."/>
            <person name="Salamov A."/>
            <person name="Schein J."/>
            <person name="Sterck L."/>
            <person name="Aerts A."/>
            <person name="Bhalerao R.R."/>
            <person name="Bhalerao R.P."/>
            <person name="Blaudez D."/>
            <person name="Boerjan W."/>
            <person name="Brun A."/>
            <person name="Brunner A."/>
            <person name="Busov V."/>
            <person name="Campbell M."/>
            <person name="Carlson J."/>
            <person name="Chalot M."/>
            <person name="Chapman J."/>
            <person name="Chen G.L."/>
            <person name="Cooper D."/>
            <person name="Coutinho P.M."/>
            <person name="Couturier J."/>
            <person name="Covert S."/>
            <person name="Cronk Q."/>
            <person name="Cunningham R."/>
            <person name="Davis J."/>
            <person name="Degroeve S."/>
            <person name="Dejardin A."/>
            <person name="Depamphilis C."/>
            <person name="Detter J."/>
            <person name="Dirks B."/>
            <person name="Dubchak I."/>
            <person name="Duplessis S."/>
            <person name="Ehlting J."/>
            <person name="Ellis B."/>
            <person name="Gendler K."/>
            <person name="Goodstein D."/>
            <person name="Gribskov M."/>
            <person name="Grimwood J."/>
            <person name="Groover A."/>
            <person name="Gunter L."/>
            <person name="Hamberger B."/>
            <person name="Heinze B."/>
            <person name="Helariutta Y."/>
            <person name="Henrissat B."/>
            <person name="Holligan D."/>
            <person name="Holt R."/>
            <person name="Huang W."/>
            <person name="Islam-Faridi N."/>
            <person name="Jones S."/>
            <person name="Jones-Rhoades M."/>
            <person name="Jorgensen R."/>
            <person name="Joshi C."/>
            <person name="Kangasjarvi J."/>
            <person name="Karlsson J."/>
            <person name="Kelleher C."/>
            <person name="Kirkpatrick R."/>
            <person name="Kirst M."/>
            <person name="Kohler A."/>
            <person name="Kalluri U."/>
            <person name="Larimer F."/>
            <person name="Leebens-Mack J."/>
            <person name="Leple J.C."/>
            <person name="Locascio P."/>
            <person name="Lou Y."/>
            <person name="Lucas S."/>
            <person name="Martin F."/>
            <person name="Montanini B."/>
            <person name="Napoli C."/>
            <person name="Nelson D.R."/>
            <person name="Nelson C."/>
            <person name="Nieminen K."/>
            <person name="Nilsson O."/>
            <person name="Pereda V."/>
            <person name="Peter G."/>
            <person name="Philippe R."/>
            <person name="Pilate G."/>
            <person name="Poliakov A."/>
            <person name="Razumovskaya J."/>
            <person name="Richardson P."/>
            <person name="Rinaldi C."/>
            <person name="Ritland K."/>
            <person name="Rouze P."/>
            <person name="Ryaboy D."/>
            <person name="Schmutz J."/>
            <person name="Schrader J."/>
            <person name="Segerman B."/>
            <person name="Shin H."/>
            <person name="Siddiqui A."/>
            <person name="Sterky F."/>
            <person name="Terry A."/>
            <person name="Tsai C.J."/>
            <person name="Uberbacher E."/>
            <person name="Unneberg P."/>
            <person name="Vahala J."/>
            <person name="Wall K."/>
            <person name="Wessler S."/>
            <person name="Yang G."/>
            <person name="Yin T."/>
            <person name="Douglas C."/>
            <person name="Marra M."/>
            <person name="Sandberg G."/>
            <person name="Van de Peer Y."/>
            <person name="Rokhsar D."/>
        </authorList>
    </citation>
    <scope>NUCLEOTIDE SEQUENCE [LARGE SCALE GENOMIC DNA]</scope>
    <source>
        <strain evidence="2">cv. Nisqually</strain>
    </source>
</reference>